<keyword evidence="1" id="KW-0812">Transmembrane</keyword>
<feature type="transmembrane region" description="Helical" evidence="1">
    <location>
        <begin position="87"/>
        <end position="107"/>
    </location>
</feature>
<proteinExistence type="predicted"/>
<evidence type="ECO:0000313" key="3">
    <source>
        <dbReference type="Proteomes" id="UP000078200"/>
    </source>
</evidence>
<dbReference type="AlphaFoldDB" id="A0A1A9UZV2"/>
<dbReference type="VEuPathDB" id="VectorBase:GAUT021177"/>
<keyword evidence="1" id="KW-1133">Transmembrane helix</keyword>
<dbReference type="Proteomes" id="UP000078200">
    <property type="component" value="Unassembled WGS sequence"/>
</dbReference>
<dbReference type="EnsemblMetazoa" id="GAUT021177-RA">
    <property type="protein sequence ID" value="GAUT021177-PA"/>
    <property type="gene ID" value="GAUT021177"/>
</dbReference>
<evidence type="ECO:0000313" key="2">
    <source>
        <dbReference type="EnsemblMetazoa" id="GAUT021177-PA"/>
    </source>
</evidence>
<sequence>MKPFAAYTHYGQRHGHIHVTLTKAPVSVNTFSGKRLLLPHLRDKRRLSMRTARKAQLLAVITITIAAGAAAAVAAAVAAAAAATSTITLMSLVVVELCVSLLLETIFKSTSINDRCVAHALIMLAAE</sequence>
<reference evidence="2" key="1">
    <citation type="submission" date="2020-05" db="UniProtKB">
        <authorList>
            <consortium name="EnsemblMetazoa"/>
        </authorList>
    </citation>
    <scope>IDENTIFICATION</scope>
    <source>
        <strain evidence="2">TTRI</strain>
    </source>
</reference>
<evidence type="ECO:0000256" key="1">
    <source>
        <dbReference type="SAM" id="Phobius"/>
    </source>
</evidence>
<keyword evidence="1" id="KW-0472">Membrane</keyword>
<organism evidence="2 3">
    <name type="scientific">Glossina austeni</name>
    <name type="common">Savannah tsetse fly</name>
    <dbReference type="NCBI Taxonomy" id="7395"/>
    <lineage>
        <taxon>Eukaryota</taxon>
        <taxon>Metazoa</taxon>
        <taxon>Ecdysozoa</taxon>
        <taxon>Arthropoda</taxon>
        <taxon>Hexapoda</taxon>
        <taxon>Insecta</taxon>
        <taxon>Pterygota</taxon>
        <taxon>Neoptera</taxon>
        <taxon>Endopterygota</taxon>
        <taxon>Diptera</taxon>
        <taxon>Brachycera</taxon>
        <taxon>Muscomorpha</taxon>
        <taxon>Hippoboscoidea</taxon>
        <taxon>Glossinidae</taxon>
        <taxon>Glossina</taxon>
    </lineage>
</organism>
<accession>A0A1A9UZV2</accession>
<feature type="transmembrane region" description="Helical" evidence="1">
    <location>
        <begin position="55"/>
        <end position="81"/>
    </location>
</feature>
<name>A0A1A9UZV2_GLOAU</name>
<keyword evidence="3" id="KW-1185">Reference proteome</keyword>
<protein>
    <submittedName>
        <fullName evidence="2">Uncharacterized protein</fullName>
    </submittedName>
</protein>